<name>A0A939BUN1_9BACL</name>
<dbReference type="GO" id="GO:0008408">
    <property type="term" value="F:3'-5' exonuclease activity"/>
    <property type="evidence" value="ECO:0007669"/>
    <property type="project" value="TreeGrafter"/>
</dbReference>
<dbReference type="Proteomes" id="UP000717624">
    <property type="component" value="Unassembled WGS sequence"/>
</dbReference>
<dbReference type="NCBIfam" id="TIGR00573">
    <property type="entry name" value="dnaq"/>
    <property type="match status" value="1"/>
</dbReference>
<dbReference type="InterPro" id="IPR012337">
    <property type="entry name" value="RNaseH-like_sf"/>
</dbReference>
<evidence type="ECO:0000259" key="4">
    <source>
        <dbReference type="SMART" id="SM00479"/>
    </source>
</evidence>
<proteinExistence type="predicted"/>
<organism evidence="5 6">
    <name type="scientific">Brevibacillus fulvus</name>
    <dbReference type="NCBI Taxonomy" id="1125967"/>
    <lineage>
        <taxon>Bacteria</taxon>
        <taxon>Bacillati</taxon>
        <taxon>Bacillota</taxon>
        <taxon>Bacilli</taxon>
        <taxon>Bacillales</taxon>
        <taxon>Paenibacillaceae</taxon>
        <taxon>Brevibacillus</taxon>
    </lineage>
</organism>
<keyword evidence="6" id="KW-1185">Reference proteome</keyword>
<keyword evidence="1" id="KW-0540">Nuclease</keyword>
<dbReference type="PANTHER" id="PTHR30231:SF4">
    <property type="entry name" value="PROTEIN NEN2"/>
    <property type="match status" value="1"/>
</dbReference>
<dbReference type="AlphaFoldDB" id="A0A939BUN1"/>
<keyword evidence="5" id="KW-0548">Nucleotidyltransferase</keyword>
<dbReference type="Gene3D" id="3.30.420.10">
    <property type="entry name" value="Ribonuclease H-like superfamily/Ribonuclease H"/>
    <property type="match status" value="1"/>
</dbReference>
<comment type="caution">
    <text evidence="5">The sequence shown here is derived from an EMBL/GenBank/DDBJ whole genome shotgun (WGS) entry which is preliminary data.</text>
</comment>
<dbReference type="SMART" id="SM00479">
    <property type="entry name" value="EXOIII"/>
    <property type="match status" value="1"/>
</dbReference>
<dbReference type="EMBL" id="JAFBEB010000003">
    <property type="protein sequence ID" value="MBM7589756.1"/>
    <property type="molecule type" value="Genomic_DNA"/>
</dbReference>
<keyword evidence="2" id="KW-0378">Hydrolase</keyword>
<dbReference type="CDD" id="cd06127">
    <property type="entry name" value="DEDDh"/>
    <property type="match status" value="1"/>
</dbReference>
<gene>
    <name evidence="5" type="ORF">JOD01_001356</name>
</gene>
<dbReference type="GO" id="GO:0006260">
    <property type="term" value="P:DNA replication"/>
    <property type="evidence" value="ECO:0007669"/>
    <property type="project" value="InterPro"/>
</dbReference>
<dbReference type="EC" id="2.7.7.7" evidence="5"/>
<sequence length="243" mass="27710">MRSGWNPFQRFRTSQREDGLPDSLSTAGSNSNPGYLAFLRSLVKERQSTSTHELSLEELEVVVVDLETTGFQPYRGDEIISIGAVAMRGSHVLEEERFYSLVQPNRPVPEHIALLTGITDDDLNTAPDLPQTLGRFFQFVGQRPLVAHHSRHEREFFRAAFRKVRQAQFDHRLLDTMLLIQLSSRPLGNATLDTLCAINSIEILKRHDAFYDALATAKLWGIYLEKAWQLGYRTLADVYANHR</sequence>
<dbReference type="PANTHER" id="PTHR30231">
    <property type="entry name" value="DNA POLYMERASE III SUBUNIT EPSILON"/>
    <property type="match status" value="1"/>
</dbReference>
<evidence type="ECO:0000256" key="3">
    <source>
        <dbReference type="ARBA" id="ARBA00022839"/>
    </source>
</evidence>
<dbReference type="InterPro" id="IPR013520">
    <property type="entry name" value="Ribonucl_H"/>
</dbReference>
<keyword evidence="3" id="KW-0269">Exonuclease</keyword>
<dbReference type="GO" id="GO:0003677">
    <property type="term" value="F:DNA binding"/>
    <property type="evidence" value="ECO:0007669"/>
    <property type="project" value="InterPro"/>
</dbReference>
<reference evidence="5" key="1">
    <citation type="submission" date="2021-01" db="EMBL/GenBank/DDBJ databases">
        <title>Genomic Encyclopedia of Type Strains, Phase IV (KMG-IV): sequencing the most valuable type-strain genomes for metagenomic binning, comparative biology and taxonomic classification.</title>
        <authorList>
            <person name="Goeker M."/>
        </authorList>
    </citation>
    <scope>NUCLEOTIDE SEQUENCE</scope>
    <source>
        <strain evidence="5">DSM 25523</strain>
    </source>
</reference>
<evidence type="ECO:0000256" key="1">
    <source>
        <dbReference type="ARBA" id="ARBA00022722"/>
    </source>
</evidence>
<protein>
    <submittedName>
        <fullName evidence="5">DNA polymerase-3 subunit epsilon</fullName>
        <ecNumber evidence="5">2.7.7.7</ecNumber>
    </submittedName>
</protein>
<dbReference type="GO" id="GO:0005829">
    <property type="term" value="C:cytosol"/>
    <property type="evidence" value="ECO:0007669"/>
    <property type="project" value="TreeGrafter"/>
</dbReference>
<evidence type="ECO:0000313" key="5">
    <source>
        <dbReference type="EMBL" id="MBM7589756.1"/>
    </source>
</evidence>
<feature type="domain" description="Exonuclease" evidence="4">
    <location>
        <begin position="60"/>
        <end position="229"/>
    </location>
</feature>
<dbReference type="InterPro" id="IPR006054">
    <property type="entry name" value="DnaQ"/>
</dbReference>
<dbReference type="GO" id="GO:0003887">
    <property type="term" value="F:DNA-directed DNA polymerase activity"/>
    <property type="evidence" value="ECO:0007669"/>
    <property type="project" value="UniProtKB-EC"/>
</dbReference>
<accession>A0A939BUN1</accession>
<dbReference type="RefSeq" id="WP_204517475.1">
    <property type="nucleotide sequence ID" value="NZ_BAABIN010000038.1"/>
</dbReference>
<dbReference type="FunFam" id="3.30.420.10:FF:000045">
    <property type="entry name" value="3'-5' exonuclease DinG"/>
    <property type="match status" value="1"/>
</dbReference>
<dbReference type="InterPro" id="IPR036397">
    <property type="entry name" value="RNaseH_sf"/>
</dbReference>
<evidence type="ECO:0000313" key="6">
    <source>
        <dbReference type="Proteomes" id="UP000717624"/>
    </source>
</evidence>
<keyword evidence="5" id="KW-0808">Transferase</keyword>
<evidence type="ECO:0000256" key="2">
    <source>
        <dbReference type="ARBA" id="ARBA00022801"/>
    </source>
</evidence>
<dbReference type="Pfam" id="PF00929">
    <property type="entry name" value="RNase_T"/>
    <property type="match status" value="1"/>
</dbReference>
<dbReference type="SUPFAM" id="SSF53098">
    <property type="entry name" value="Ribonuclease H-like"/>
    <property type="match status" value="1"/>
</dbReference>